<feature type="compositionally biased region" description="Basic and acidic residues" evidence="1">
    <location>
        <begin position="762"/>
        <end position="771"/>
    </location>
</feature>
<dbReference type="Pfam" id="PF02450">
    <property type="entry name" value="LCAT"/>
    <property type="match status" value="1"/>
</dbReference>
<evidence type="ECO:0000256" key="1">
    <source>
        <dbReference type="SAM" id="MobiDB-lite"/>
    </source>
</evidence>
<dbReference type="PhylomeDB" id="A0A0G4HGU0"/>
<feature type="region of interest" description="Disordered" evidence="1">
    <location>
        <begin position="368"/>
        <end position="440"/>
    </location>
</feature>
<feature type="compositionally biased region" description="Basic and acidic residues" evidence="1">
    <location>
        <begin position="630"/>
        <end position="640"/>
    </location>
</feature>
<feature type="compositionally biased region" description="Low complexity" evidence="1">
    <location>
        <begin position="342"/>
        <end position="354"/>
    </location>
</feature>
<reference evidence="3" key="1">
    <citation type="submission" date="2014-11" db="EMBL/GenBank/DDBJ databases">
        <authorList>
            <person name="Otto D Thomas"/>
            <person name="Naeem Raeece"/>
        </authorList>
    </citation>
    <scope>NUCLEOTIDE SEQUENCE</scope>
</reference>
<keyword evidence="2" id="KW-0732">Signal</keyword>
<feature type="chain" id="PRO_5005191376" evidence="2">
    <location>
        <begin position="22"/>
        <end position="780"/>
    </location>
</feature>
<dbReference type="GO" id="GO:0006629">
    <property type="term" value="P:lipid metabolic process"/>
    <property type="evidence" value="ECO:0007669"/>
    <property type="project" value="InterPro"/>
</dbReference>
<dbReference type="EMBL" id="CDMZ01002630">
    <property type="protein sequence ID" value="CEM43208.1"/>
    <property type="molecule type" value="Genomic_DNA"/>
</dbReference>
<name>A0A0G4HGU0_9ALVE</name>
<feature type="region of interest" description="Disordered" evidence="1">
    <location>
        <begin position="630"/>
        <end position="657"/>
    </location>
</feature>
<evidence type="ECO:0000256" key="2">
    <source>
        <dbReference type="SAM" id="SignalP"/>
    </source>
</evidence>
<proteinExistence type="predicted"/>
<organism evidence="3">
    <name type="scientific">Chromera velia CCMP2878</name>
    <dbReference type="NCBI Taxonomy" id="1169474"/>
    <lineage>
        <taxon>Eukaryota</taxon>
        <taxon>Sar</taxon>
        <taxon>Alveolata</taxon>
        <taxon>Colpodellida</taxon>
        <taxon>Chromeraceae</taxon>
        <taxon>Chromera</taxon>
    </lineage>
</organism>
<feature type="compositionally biased region" description="Low complexity" evidence="1">
    <location>
        <begin position="388"/>
        <end position="418"/>
    </location>
</feature>
<evidence type="ECO:0000313" key="3">
    <source>
        <dbReference type="EMBL" id="CEM43208.1"/>
    </source>
</evidence>
<dbReference type="InterPro" id="IPR029058">
    <property type="entry name" value="AB_hydrolase_fold"/>
</dbReference>
<dbReference type="AlphaFoldDB" id="A0A0G4HGU0"/>
<dbReference type="VEuPathDB" id="CryptoDB:Cvel_1031"/>
<sequence>MLKACLGFLFVLLALSDSGSAYPQNFAASDDDPPPLQPLVLVPGIAGSGLLASLQNATLEECGYTGKTVESPYRLWVALSSLMKYSVKCWAQTMSLKFDEHTGVYSVPPGVTIGPEAFRQTKGLEWLDYVMGYGVYGTSYMSRLVKTLKGLGYVEGENLMGAPYDWRLPGNQIEWSLFKALIEDTVKANQQKVTIVAHSLGGVHMSYFLREIVDEVWKQKHIESMVTIATPWGGSFKAVKGLISGYRDLFEVEIWRKHFDLVDPIIIRDAYRSFGSIYDLLPRRQLWDEKEPFLYIGKSPPAGLLGPSSRIGGQLGEVDFEREVTDVVSRDGGERSDKDTEAATSSSESPSASSVWTSVSDFFSSLLGRLSPKENTGGKSGKEGDVGGEASSSAPSSSPAAAAAVSLLQSDSPLSSSSAKEEGTNKGGESVKEGREKKEREGVLTEMLFGKSPPPSHPSKDSPVQVYSLSNWTSALIGRKRQETAHTIDIKTMAAEKRAERSLRDPGVPVKCLYSSFEEKTTDLILLYPDGNLEDEPQKILDFGDNTVPLKSLEVCKQWNSTVFSGKYPNLDHQYILDDPAFLASAVPLITGVPPEKVEVALKDALKEEARERLSCVCVPPSFSLKKPREEASTVVDRSDGVGSVRSEGEGRGGEVREFAQAVNERAEELRSSGWEFLESLEKATEEAWDSVLNGGSAHSSSSSPSLGQIGGGRGGIFGCSCLSDGHHPSLSDSSSSVRSSRPTATEAGEMGVSQGISSVSGKEEERESETGLRGVVMEM</sequence>
<feature type="signal peptide" evidence="2">
    <location>
        <begin position="1"/>
        <end position="21"/>
    </location>
</feature>
<dbReference type="GO" id="GO:0008374">
    <property type="term" value="F:O-acyltransferase activity"/>
    <property type="evidence" value="ECO:0007669"/>
    <property type="project" value="InterPro"/>
</dbReference>
<gene>
    <name evidence="3" type="ORF">Cvel_1031</name>
</gene>
<feature type="compositionally biased region" description="Basic and acidic residues" evidence="1">
    <location>
        <begin position="419"/>
        <end position="440"/>
    </location>
</feature>
<feature type="compositionally biased region" description="Low complexity" evidence="1">
    <location>
        <begin position="731"/>
        <end position="743"/>
    </location>
</feature>
<feature type="region of interest" description="Disordered" evidence="1">
    <location>
        <begin position="326"/>
        <end position="354"/>
    </location>
</feature>
<feature type="region of interest" description="Disordered" evidence="1">
    <location>
        <begin position="728"/>
        <end position="780"/>
    </location>
</feature>
<dbReference type="SUPFAM" id="SSF53474">
    <property type="entry name" value="alpha/beta-Hydrolases"/>
    <property type="match status" value="1"/>
</dbReference>
<dbReference type="Gene3D" id="3.40.50.1820">
    <property type="entry name" value="alpha/beta hydrolase"/>
    <property type="match status" value="1"/>
</dbReference>
<protein>
    <submittedName>
        <fullName evidence="3">Uncharacterized protein</fullName>
    </submittedName>
</protein>
<feature type="compositionally biased region" description="Basic and acidic residues" evidence="1">
    <location>
        <begin position="326"/>
        <end position="341"/>
    </location>
</feature>
<dbReference type="PANTHER" id="PTHR11440">
    <property type="entry name" value="LECITHIN-CHOLESTEROL ACYLTRANSFERASE-RELATED"/>
    <property type="match status" value="1"/>
</dbReference>
<accession>A0A0G4HGU0</accession>
<dbReference type="InterPro" id="IPR003386">
    <property type="entry name" value="LACT/PDAT_acylTrfase"/>
</dbReference>
<feature type="compositionally biased region" description="Basic and acidic residues" evidence="1">
    <location>
        <begin position="647"/>
        <end position="657"/>
    </location>
</feature>